<proteinExistence type="predicted"/>
<dbReference type="Gene3D" id="3.30.70.1230">
    <property type="entry name" value="Nucleotide cyclase"/>
    <property type="match status" value="1"/>
</dbReference>
<evidence type="ECO:0000313" key="3">
    <source>
        <dbReference type="EMBL" id="ABO98603.1"/>
    </source>
</evidence>
<accession>A4S4Q7</accession>
<dbReference type="EMBL" id="CP000591">
    <property type="protein sequence ID" value="ABO98603.1"/>
    <property type="molecule type" value="Genomic_DNA"/>
</dbReference>
<dbReference type="Gramene" id="ABO98603">
    <property type="protein sequence ID" value="ABO98603"/>
    <property type="gene ID" value="OSTLU_93452"/>
</dbReference>
<dbReference type="SUPFAM" id="SSF55073">
    <property type="entry name" value="Nucleotide cyclase"/>
    <property type="match status" value="1"/>
</dbReference>
<evidence type="ECO:0000256" key="1">
    <source>
        <dbReference type="ARBA" id="ARBA00022741"/>
    </source>
</evidence>
<dbReference type="Proteomes" id="UP000001568">
    <property type="component" value="Chromosome 11"/>
</dbReference>
<evidence type="ECO:0000256" key="2">
    <source>
        <dbReference type="ARBA" id="ARBA00022840"/>
    </source>
</evidence>
<dbReference type="KEGG" id="olu:OSTLU_93452"/>
<protein>
    <recommendedName>
        <fullName evidence="5">Guanylate cyclase domain-containing protein</fullName>
    </recommendedName>
</protein>
<dbReference type="AlphaFoldDB" id="A4S4Q7"/>
<dbReference type="HOGENOM" id="CLU_805576_0_0_1"/>
<dbReference type="GO" id="GO:0005524">
    <property type="term" value="F:ATP binding"/>
    <property type="evidence" value="ECO:0007669"/>
    <property type="project" value="UniProtKB-KW"/>
</dbReference>
<dbReference type="GO" id="GO:0004016">
    <property type="term" value="F:adenylate cyclase activity"/>
    <property type="evidence" value="ECO:0007669"/>
    <property type="project" value="TreeGrafter"/>
</dbReference>
<evidence type="ECO:0008006" key="5">
    <source>
        <dbReference type="Google" id="ProtNLM"/>
    </source>
</evidence>
<dbReference type="InterPro" id="IPR029787">
    <property type="entry name" value="Nucleotide_cyclase"/>
</dbReference>
<name>A4S4Q7_OSTLU</name>
<dbReference type="PANTHER" id="PTHR16305">
    <property type="entry name" value="TESTICULAR SOLUBLE ADENYLYL CYCLASE"/>
    <property type="match status" value="1"/>
</dbReference>
<reference evidence="3 4" key="1">
    <citation type="journal article" date="2007" name="Proc. Natl. Acad. Sci. U.S.A.">
        <title>The tiny eukaryote Ostreococcus provides genomic insights into the paradox of plankton speciation.</title>
        <authorList>
            <person name="Palenik B."/>
            <person name="Grimwood J."/>
            <person name="Aerts A."/>
            <person name="Rouze P."/>
            <person name="Salamov A."/>
            <person name="Putnam N."/>
            <person name="Dupont C."/>
            <person name="Jorgensen R."/>
            <person name="Derelle E."/>
            <person name="Rombauts S."/>
            <person name="Zhou K."/>
            <person name="Otillar R."/>
            <person name="Merchant S.S."/>
            <person name="Podell S."/>
            <person name="Gaasterland T."/>
            <person name="Napoli C."/>
            <person name="Gendler K."/>
            <person name="Manuell A."/>
            <person name="Tai V."/>
            <person name="Vallon O."/>
            <person name="Piganeau G."/>
            <person name="Jancek S."/>
            <person name="Heijde M."/>
            <person name="Jabbari K."/>
            <person name="Bowler C."/>
            <person name="Lohr M."/>
            <person name="Robbens S."/>
            <person name="Werner G."/>
            <person name="Dubchak I."/>
            <person name="Pazour G.J."/>
            <person name="Ren Q."/>
            <person name="Paulsen I."/>
            <person name="Delwiche C."/>
            <person name="Schmutz J."/>
            <person name="Rokhsar D."/>
            <person name="Van de Peer Y."/>
            <person name="Moreau H."/>
            <person name="Grigoriev I.V."/>
        </authorList>
    </citation>
    <scope>NUCLEOTIDE SEQUENCE [LARGE SCALE GENOMIC DNA]</scope>
    <source>
        <strain evidence="3 4">CCE9901</strain>
    </source>
</reference>
<keyword evidence="1" id="KW-0547">Nucleotide-binding</keyword>
<organism evidence="3 4">
    <name type="scientific">Ostreococcus lucimarinus (strain CCE9901)</name>
    <dbReference type="NCBI Taxonomy" id="436017"/>
    <lineage>
        <taxon>Eukaryota</taxon>
        <taxon>Viridiplantae</taxon>
        <taxon>Chlorophyta</taxon>
        <taxon>Mamiellophyceae</taxon>
        <taxon>Mamiellales</taxon>
        <taxon>Bathycoccaceae</taxon>
        <taxon>Ostreococcus</taxon>
    </lineage>
</organism>
<keyword evidence="2" id="KW-0067">ATP-binding</keyword>
<dbReference type="RefSeq" id="XP_001420310.1">
    <property type="nucleotide sequence ID" value="XM_001420273.1"/>
</dbReference>
<gene>
    <name evidence="3" type="ORF">OSTLU_93452</name>
</gene>
<keyword evidence="4" id="KW-1185">Reference proteome</keyword>
<evidence type="ECO:0000313" key="4">
    <source>
        <dbReference type="Proteomes" id="UP000001568"/>
    </source>
</evidence>
<dbReference type="GeneID" id="5004554"/>
<dbReference type="GO" id="GO:0005737">
    <property type="term" value="C:cytoplasm"/>
    <property type="evidence" value="ECO:0007669"/>
    <property type="project" value="TreeGrafter"/>
</dbReference>
<dbReference type="OMA" id="SEECTIM"/>
<sequence length="309" mass="32700">MRCATKRARLCAQGILTNVHGRALKEIVTITLKAMISAGPVVAIPTKFPNHARGVVVIGDAFDDLRAMKGLMQSGKVVFNALSCALLASGGNRDTASATTSIFTTLPRARVKEFIPSHVFNAFADGLIGFDDKTPSLSEVCTVAFVRFNPKGDDCVVECIGVVHRVVSQYQGVVLQSIVDDNGPSCLCAFGVPGTPKRGATTRGLRFARDLLKTLDGALTHARCGLSTGVVNIGAACEVNSKSHSEFSLVGVPVILAARLADAVKPGVAAMDEETRVWAASALNNNARTSRIELCLKGFPRAMTTFIIE</sequence>
<dbReference type="PANTHER" id="PTHR16305:SF35">
    <property type="entry name" value="TRANSCRIPTIONAL ACTIVATOR DOMAIN"/>
    <property type="match status" value="1"/>
</dbReference>
<dbReference type="OrthoDB" id="10573204at2759"/>